<proteinExistence type="predicted"/>
<evidence type="ECO:0008006" key="3">
    <source>
        <dbReference type="Google" id="ProtNLM"/>
    </source>
</evidence>
<sequence>MATETDDRRRSPSPYLVKRDWRQRKGVKYTTLMVTFTLSNTSAKLILPMFFVADQLTVLEKNVFRASSLPIRLTSNLRLLRRMKRWYLDGITFSKKIALQEVVGDFEKAVWRAVQDVFPVVAIKGCGFHWSKIKNIGMTKLYKEHEGVRSICKQLMPLNLIPWQKVRLCWENLFYWIEKNTWPPSTWCVFMQSIRTSNDTEGWHTRLLKLAGLLNQSGMNLYSLIELLHRDASSLDLNLKLLFQHRTLRRQRIFNLWVSYNDSDMGFSTMDLLVKLSKVHCAKFSLEKNVDVRRVEPDDCNFND</sequence>
<evidence type="ECO:0000313" key="2">
    <source>
        <dbReference type="Proteomes" id="UP000789390"/>
    </source>
</evidence>
<name>A0A8J2RX04_9CRUS</name>
<protein>
    <recommendedName>
        <fullName evidence="3">MULE transposase domain-containing protein</fullName>
    </recommendedName>
</protein>
<dbReference type="Proteomes" id="UP000789390">
    <property type="component" value="Unassembled WGS sequence"/>
</dbReference>
<gene>
    <name evidence="1" type="ORF">DGAL_LOCUS12202</name>
</gene>
<dbReference type="AlphaFoldDB" id="A0A8J2RX04"/>
<organism evidence="1 2">
    <name type="scientific">Daphnia galeata</name>
    <dbReference type="NCBI Taxonomy" id="27404"/>
    <lineage>
        <taxon>Eukaryota</taxon>
        <taxon>Metazoa</taxon>
        <taxon>Ecdysozoa</taxon>
        <taxon>Arthropoda</taxon>
        <taxon>Crustacea</taxon>
        <taxon>Branchiopoda</taxon>
        <taxon>Diplostraca</taxon>
        <taxon>Cladocera</taxon>
        <taxon>Anomopoda</taxon>
        <taxon>Daphniidae</taxon>
        <taxon>Daphnia</taxon>
    </lineage>
</organism>
<keyword evidence="2" id="KW-1185">Reference proteome</keyword>
<dbReference type="EMBL" id="CAKKLH010000287">
    <property type="protein sequence ID" value="CAH0108797.1"/>
    <property type="molecule type" value="Genomic_DNA"/>
</dbReference>
<evidence type="ECO:0000313" key="1">
    <source>
        <dbReference type="EMBL" id="CAH0108797.1"/>
    </source>
</evidence>
<comment type="caution">
    <text evidence="1">The sequence shown here is derived from an EMBL/GenBank/DDBJ whole genome shotgun (WGS) entry which is preliminary data.</text>
</comment>
<reference evidence="1" key="1">
    <citation type="submission" date="2021-11" db="EMBL/GenBank/DDBJ databases">
        <authorList>
            <person name="Schell T."/>
        </authorList>
    </citation>
    <scope>NUCLEOTIDE SEQUENCE</scope>
    <source>
        <strain evidence="1">M5</strain>
    </source>
</reference>
<dbReference type="OrthoDB" id="6380094at2759"/>
<accession>A0A8J2RX04</accession>